<gene>
    <name evidence="2" type="ORF">GFH48_06035</name>
</gene>
<dbReference type="Gene3D" id="1.10.260.40">
    <property type="entry name" value="lambda repressor-like DNA-binding domains"/>
    <property type="match status" value="1"/>
</dbReference>
<evidence type="ECO:0000313" key="2">
    <source>
        <dbReference type="EMBL" id="QFZ72887.1"/>
    </source>
</evidence>
<feature type="domain" description="HTH cro/C1-type" evidence="1">
    <location>
        <begin position="23"/>
        <end position="64"/>
    </location>
</feature>
<dbReference type="KEGG" id="sfy:GFH48_06035"/>
<keyword evidence="3" id="KW-1185">Reference proteome</keyword>
<dbReference type="GO" id="GO:0003677">
    <property type="term" value="F:DNA binding"/>
    <property type="evidence" value="ECO:0007669"/>
    <property type="project" value="InterPro"/>
</dbReference>
<dbReference type="InterPro" id="IPR001387">
    <property type="entry name" value="Cro/C1-type_HTH"/>
</dbReference>
<name>A0A5Q0L8J9_9ACTN</name>
<sequence length="102" mass="11322">MLRLHMAKLLVKAREFGDESVIDVAQRTGISRSTLHRLAAGTKQPSLATLWTLRDAYGVRLDTLVYDDPRTMRSTPVRLARAATAHLEATTIHPLHDPGADH</sequence>
<proteinExistence type="predicted"/>
<dbReference type="CDD" id="cd00093">
    <property type="entry name" value="HTH_XRE"/>
    <property type="match status" value="1"/>
</dbReference>
<dbReference type="SMART" id="SM00530">
    <property type="entry name" value="HTH_XRE"/>
    <property type="match status" value="1"/>
</dbReference>
<accession>A0A5Q0L8J9</accession>
<evidence type="ECO:0000313" key="3">
    <source>
        <dbReference type="Proteomes" id="UP000326179"/>
    </source>
</evidence>
<dbReference type="PROSITE" id="PS50943">
    <property type="entry name" value="HTH_CROC1"/>
    <property type="match status" value="1"/>
</dbReference>
<dbReference type="Proteomes" id="UP000326179">
    <property type="component" value="Chromosome"/>
</dbReference>
<dbReference type="SUPFAM" id="SSF47413">
    <property type="entry name" value="lambda repressor-like DNA-binding domains"/>
    <property type="match status" value="1"/>
</dbReference>
<protein>
    <submittedName>
        <fullName evidence="2">Helix-turn-helix domain-containing protein</fullName>
    </submittedName>
</protein>
<dbReference type="Pfam" id="PF01381">
    <property type="entry name" value="HTH_3"/>
    <property type="match status" value="1"/>
</dbReference>
<evidence type="ECO:0000259" key="1">
    <source>
        <dbReference type="PROSITE" id="PS50943"/>
    </source>
</evidence>
<dbReference type="InterPro" id="IPR010982">
    <property type="entry name" value="Lambda_DNA-bd_dom_sf"/>
</dbReference>
<dbReference type="EMBL" id="CP045643">
    <property type="protein sequence ID" value="QFZ72887.1"/>
    <property type="molecule type" value="Genomic_DNA"/>
</dbReference>
<dbReference type="AlphaFoldDB" id="A0A5Q0L8J9"/>
<reference evidence="2 3" key="1">
    <citation type="submission" date="2019-10" db="EMBL/GenBank/DDBJ databases">
        <title>A novel species.</title>
        <authorList>
            <person name="Gao J."/>
        </authorList>
    </citation>
    <scope>NUCLEOTIDE SEQUENCE [LARGE SCALE GENOMIC DNA]</scope>
    <source>
        <strain evidence="2 3">QMT-28</strain>
    </source>
</reference>
<organism evidence="2 3">
    <name type="scientific">Streptomyces fagopyri</name>
    <dbReference type="NCBI Taxonomy" id="2662397"/>
    <lineage>
        <taxon>Bacteria</taxon>
        <taxon>Bacillati</taxon>
        <taxon>Actinomycetota</taxon>
        <taxon>Actinomycetes</taxon>
        <taxon>Kitasatosporales</taxon>
        <taxon>Streptomycetaceae</taxon>
        <taxon>Streptomyces</taxon>
    </lineage>
</organism>